<evidence type="ECO:0000313" key="1">
    <source>
        <dbReference type="EMBL" id="KAK4884611.1"/>
    </source>
</evidence>
<proteinExistence type="predicted"/>
<reference evidence="2" key="1">
    <citation type="submission" date="2023-01" db="EMBL/GenBank/DDBJ databases">
        <title>Key to firefly adult light organ development and bioluminescence: homeobox transcription factors regulate luciferase expression and transportation to peroxisome.</title>
        <authorList>
            <person name="Fu X."/>
        </authorList>
    </citation>
    <scope>NUCLEOTIDE SEQUENCE [LARGE SCALE GENOMIC DNA]</scope>
</reference>
<dbReference type="AlphaFoldDB" id="A0AAN7SCG3"/>
<name>A0AAN7SCG3_9COLE</name>
<comment type="caution">
    <text evidence="1">The sequence shown here is derived from an EMBL/GenBank/DDBJ whole genome shotgun (WGS) entry which is preliminary data.</text>
</comment>
<evidence type="ECO:0000313" key="2">
    <source>
        <dbReference type="Proteomes" id="UP001353858"/>
    </source>
</evidence>
<protein>
    <submittedName>
        <fullName evidence="1">Uncharacterized protein</fullName>
    </submittedName>
</protein>
<gene>
    <name evidence="1" type="ORF">RN001_000882</name>
</gene>
<keyword evidence="2" id="KW-1185">Reference proteome</keyword>
<sequence>MGDSSDEDEIYAATIATISIMCAVTKKNQKRKLWTRKWLKRRETGKGILNMLNTELKVKDPDAYRNYLRMSNNLFEKLLKIVGDDISCKDTLICDITLCFLATGESYRSLMYLTRI</sequence>
<organism evidence="1 2">
    <name type="scientific">Aquatica leii</name>
    <dbReference type="NCBI Taxonomy" id="1421715"/>
    <lineage>
        <taxon>Eukaryota</taxon>
        <taxon>Metazoa</taxon>
        <taxon>Ecdysozoa</taxon>
        <taxon>Arthropoda</taxon>
        <taxon>Hexapoda</taxon>
        <taxon>Insecta</taxon>
        <taxon>Pterygota</taxon>
        <taxon>Neoptera</taxon>
        <taxon>Endopterygota</taxon>
        <taxon>Coleoptera</taxon>
        <taxon>Polyphaga</taxon>
        <taxon>Elateriformia</taxon>
        <taxon>Elateroidea</taxon>
        <taxon>Lampyridae</taxon>
        <taxon>Luciolinae</taxon>
        <taxon>Aquatica</taxon>
    </lineage>
</organism>
<dbReference type="Proteomes" id="UP001353858">
    <property type="component" value="Unassembled WGS sequence"/>
</dbReference>
<accession>A0AAN7SCG3</accession>
<dbReference type="EMBL" id="JARPUR010000001">
    <property type="protein sequence ID" value="KAK4884611.1"/>
    <property type="molecule type" value="Genomic_DNA"/>
</dbReference>